<comment type="caution">
    <text evidence="16">The sequence shown here is derived from an EMBL/GenBank/DDBJ whole genome shotgun (WGS) entry which is preliminary data.</text>
</comment>
<comment type="subcellular location">
    <subcellularLocation>
        <location evidence="2">Membrane</location>
        <topology evidence="2">Single-pass membrane protein</topology>
    </subcellularLocation>
</comment>
<accession>A0AAX6EVT4</accession>
<evidence type="ECO:0000256" key="6">
    <source>
        <dbReference type="ARBA" id="ARBA00022692"/>
    </source>
</evidence>
<evidence type="ECO:0000256" key="1">
    <source>
        <dbReference type="ARBA" id="ARBA00001971"/>
    </source>
</evidence>
<dbReference type="InterPro" id="IPR002401">
    <property type="entry name" value="Cyt_P450_E_grp-I"/>
</dbReference>
<sequence length="507" mass="58309">MRMRMGMGMGMGMELLFSLQQLLLLLFTTVGIVFLLYCYCYWYSPRRRPQGRLPPGSQGMPLVGETFRLIAAFKSEDPEPFMDERVRRHGRLFTSHVFGERTVFSADPEFNRQVVLGEGRTFEGSYPSSIATLLGRHSLVLLKGPLHKRMHSLTLTRFASMSLLKNSLLPDIDCLVRQTLDSWKPLRPLPLPLLDQAKKITFELTVKQLMSRDPGEWTEALRKHYLMLIDGFFSVPLPSFLSSFTFTAYGRAIRARKKVAEALRGVIRKRREEMMIMMMRPRPPSSDMLDELMEAEEGFTEEEMVDFLLALLVAGYETTPTIMTLVVKFLTENPPALDTLKEEHDGIRARKKQESLDWTDYKSMPFTQCLMVLQVINETLRVANIVSGVFRRAMTDVHYKGYTIPKGCKVFASFRAVHLDPENFTDARTFNPWRWQKGNGNGIFTPFGGGPRLCPGYDLARLEISVFLHHFVTRFSWDVAEKDKLVHFPTTRTLKGYPIIVRPRVQK</sequence>
<keyword evidence="8" id="KW-1133">Transmembrane helix</keyword>
<dbReference type="InterPro" id="IPR001128">
    <property type="entry name" value="Cyt_P450"/>
</dbReference>
<keyword evidence="17" id="KW-1185">Reference proteome</keyword>
<dbReference type="PANTHER" id="PTHR24286">
    <property type="entry name" value="CYTOCHROME P450 26"/>
    <property type="match status" value="1"/>
</dbReference>
<keyword evidence="11 15" id="KW-0503">Monooxygenase</keyword>
<dbReference type="GO" id="GO:0010268">
    <property type="term" value="P:brassinosteroid homeostasis"/>
    <property type="evidence" value="ECO:0007669"/>
    <property type="project" value="TreeGrafter"/>
</dbReference>
<dbReference type="GO" id="GO:0020037">
    <property type="term" value="F:heme binding"/>
    <property type="evidence" value="ECO:0007669"/>
    <property type="project" value="InterPro"/>
</dbReference>
<evidence type="ECO:0000313" key="16">
    <source>
        <dbReference type="EMBL" id="KAJ6807979.1"/>
    </source>
</evidence>
<evidence type="ECO:0000256" key="5">
    <source>
        <dbReference type="ARBA" id="ARBA00022617"/>
    </source>
</evidence>
<dbReference type="InterPro" id="IPR017972">
    <property type="entry name" value="Cyt_P450_CS"/>
</dbReference>
<protein>
    <submittedName>
        <fullName evidence="16">Cytochrome P450 90A1</fullName>
    </submittedName>
</protein>
<feature type="binding site" description="axial binding residue" evidence="14">
    <location>
        <position position="454"/>
    </location>
    <ligand>
        <name>heme</name>
        <dbReference type="ChEBI" id="CHEBI:30413"/>
    </ligand>
    <ligandPart>
        <name>Fe</name>
        <dbReference type="ChEBI" id="CHEBI:18248"/>
    </ligandPart>
</feature>
<dbReference type="PROSITE" id="PS00086">
    <property type="entry name" value="CYTOCHROME_P450"/>
    <property type="match status" value="1"/>
</dbReference>
<keyword evidence="6" id="KW-0812">Transmembrane</keyword>
<reference evidence="16" key="2">
    <citation type="submission" date="2023-04" db="EMBL/GenBank/DDBJ databases">
        <authorList>
            <person name="Bruccoleri R.E."/>
            <person name="Oakeley E.J."/>
            <person name="Faust A.-M."/>
            <person name="Dessus-Babus S."/>
            <person name="Altorfer M."/>
            <person name="Burckhardt D."/>
            <person name="Oertli M."/>
            <person name="Naumann U."/>
            <person name="Petersen F."/>
            <person name="Wong J."/>
        </authorList>
    </citation>
    <scope>NUCLEOTIDE SEQUENCE</scope>
    <source>
        <strain evidence="16">GSM-AAB239-AS_SAM_17_03QT</strain>
        <tissue evidence="16">Leaf</tissue>
    </source>
</reference>
<evidence type="ECO:0000256" key="11">
    <source>
        <dbReference type="ARBA" id="ARBA00023033"/>
    </source>
</evidence>
<keyword evidence="10 14" id="KW-0408">Iron</keyword>
<keyword evidence="7 14" id="KW-0479">Metal-binding</keyword>
<evidence type="ECO:0000256" key="14">
    <source>
        <dbReference type="PIRSR" id="PIRSR602401-1"/>
    </source>
</evidence>
<evidence type="ECO:0000256" key="13">
    <source>
        <dbReference type="ARBA" id="ARBA00037910"/>
    </source>
</evidence>
<evidence type="ECO:0000256" key="12">
    <source>
        <dbReference type="ARBA" id="ARBA00023136"/>
    </source>
</evidence>
<evidence type="ECO:0000256" key="7">
    <source>
        <dbReference type="ARBA" id="ARBA00022723"/>
    </source>
</evidence>
<dbReference type="InterPro" id="IPR036396">
    <property type="entry name" value="Cyt_P450_sf"/>
</dbReference>
<comment type="cofactor">
    <cofactor evidence="1 14">
        <name>heme</name>
        <dbReference type="ChEBI" id="CHEBI:30413"/>
    </cofactor>
</comment>
<dbReference type="PANTHER" id="PTHR24286:SF44">
    <property type="entry name" value="3BETA,22ALPHA-DIHYDROXYSTEROID 3-DEHYDROGENASE"/>
    <property type="match status" value="1"/>
</dbReference>
<dbReference type="SUPFAM" id="SSF48264">
    <property type="entry name" value="Cytochrome P450"/>
    <property type="match status" value="1"/>
</dbReference>
<gene>
    <name evidence="16" type="ORF">M6B38_171790</name>
</gene>
<dbReference type="CDD" id="cd11043">
    <property type="entry name" value="CYP90-like"/>
    <property type="match status" value="1"/>
</dbReference>
<evidence type="ECO:0000313" key="17">
    <source>
        <dbReference type="Proteomes" id="UP001140949"/>
    </source>
</evidence>
<dbReference type="EMBL" id="JANAVB010033721">
    <property type="protein sequence ID" value="KAJ6807979.1"/>
    <property type="molecule type" value="Genomic_DNA"/>
</dbReference>
<dbReference type="Proteomes" id="UP001140949">
    <property type="component" value="Unassembled WGS sequence"/>
</dbReference>
<dbReference type="PRINTS" id="PR00463">
    <property type="entry name" value="EP450I"/>
</dbReference>
<comment type="pathway">
    <text evidence="3">Hormone biosynthesis.</text>
</comment>
<dbReference type="GO" id="GO:0016132">
    <property type="term" value="P:brassinosteroid biosynthetic process"/>
    <property type="evidence" value="ECO:0007669"/>
    <property type="project" value="TreeGrafter"/>
</dbReference>
<proteinExistence type="inferred from homology"/>
<dbReference type="AlphaFoldDB" id="A0AAX6EVT4"/>
<evidence type="ECO:0000256" key="2">
    <source>
        <dbReference type="ARBA" id="ARBA00004167"/>
    </source>
</evidence>
<dbReference type="GO" id="GO:0016020">
    <property type="term" value="C:membrane"/>
    <property type="evidence" value="ECO:0007669"/>
    <property type="project" value="UniProtKB-SubCell"/>
</dbReference>
<keyword evidence="9 15" id="KW-0560">Oxidoreductase</keyword>
<dbReference type="Pfam" id="PF00067">
    <property type="entry name" value="p450"/>
    <property type="match status" value="1"/>
</dbReference>
<dbReference type="GO" id="GO:0016125">
    <property type="term" value="P:sterol metabolic process"/>
    <property type="evidence" value="ECO:0007669"/>
    <property type="project" value="TreeGrafter"/>
</dbReference>
<evidence type="ECO:0000256" key="9">
    <source>
        <dbReference type="ARBA" id="ARBA00023002"/>
    </source>
</evidence>
<evidence type="ECO:0000256" key="4">
    <source>
        <dbReference type="ARBA" id="ARBA00010617"/>
    </source>
</evidence>
<dbReference type="PRINTS" id="PR00385">
    <property type="entry name" value="P450"/>
</dbReference>
<dbReference type="GO" id="GO:0016705">
    <property type="term" value="F:oxidoreductase activity, acting on paired donors, with incorporation or reduction of molecular oxygen"/>
    <property type="evidence" value="ECO:0007669"/>
    <property type="project" value="InterPro"/>
</dbReference>
<comment type="similarity">
    <text evidence="4 15">Belongs to the cytochrome P450 family.</text>
</comment>
<dbReference type="GO" id="GO:0005506">
    <property type="term" value="F:iron ion binding"/>
    <property type="evidence" value="ECO:0007669"/>
    <property type="project" value="InterPro"/>
</dbReference>
<keyword evidence="5 14" id="KW-0349">Heme</keyword>
<organism evidence="16 17">
    <name type="scientific">Iris pallida</name>
    <name type="common">Sweet iris</name>
    <dbReference type="NCBI Taxonomy" id="29817"/>
    <lineage>
        <taxon>Eukaryota</taxon>
        <taxon>Viridiplantae</taxon>
        <taxon>Streptophyta</taxon>
        <taxon>Embryophyta</taxon>
        <taxon>Tracheophyta</taxon>
        <taxon>Spermatophyta</taxon>
        <taxon>Magnoliopsida</taxon>
        <taxon>Liliopsida</taxon>
        <taxon>Asparagales</taxon>
        <taxon>Iridaceae</taxon>
        <taxon>Iridoideae</taxon>
        <taxon>Irideae</taxon>
        <taxon>Iris</taxon>
    </lineage>
</organism>
<evidence type="ECO:0000256" key="10">
    <source>
        <dbReference type="ARBA" id="ARBA00023004"/>
    </source>
</evidence>
<evidence type="ECO:0000256" key="3">
    <source>
        <dbReference type="ARBA" id="ARBA00004972"/>
    </source>
</evidence>
<dbReference type="Gene3D" id="1.10.630.10">
    <property type="entry name" value="Cytochrome P450"/>
    <property type="match status" value="1"/>
</dbReference>
<comment type="pathway">
    <text evidence="13">Plant hormone biosynthesis; brassinosteroid biosynthesis.</text>
</comment>
<evidence type="ECO:0000256" key="8">
    <source>
        <dbReference type="ARBA" id="ARBA00022989"/>
    </source>
</evidence>
<dbReference type="GO" id="GO:0004497">
    <property type="term" value="F:monooxygenase activity"/>
    <property type="evidence" value="ECO:0007669"/>
    <property type="project" value="UniProtKB-KW"/>
</dbReference>
<evidence type="ECO:0000256" key="15">
    <source>
        <dbReference type="RuleBase" id="RU000461"/>
    </source>
</evidence>
<name>A0AAX6EVT4_IRIPA</name>
<reference evidence="16" key="1">
    <citation type="journal article" date="2023" name="GigaByte">
        <title>Genome assembly of the bearded iris, Iris pallida Lam.</title>
        <authorList>
            <person name="Bruccoleri R.E."/>
            <person name="Oakeley E.J."/>
            <person name="Faust A.M.E."/>
            <person name="Altorfer M."/>
            <person name="Dessus-Babus S."/>
            <person name="Burckhardt D."/>
            <person name="Oertli M."/>
            <person name="Naumann U."/>
            <person name="Petersen F."/>
            <person name="Wong J."/>
        </authorList>
    </citation>
    <scope>NUCLEOTIDE SEQUENCE</scope>
    <source>
        <strain evidence="16">GSM-AAB239-AS_SAM_17_03QT</strain>
    </source>
</reference>
<keyword evidence="12" id="KW-0472">Membrane</keyword>